<dbReference type="eggNOG" id="COG0395">
    <property type="taxonomic scope" value="Bacteria"/>
</dbReference>
<dbReference type="Gene3D" id="1.10.3720.10">
    <property type="entry name" value="MetI-like"/>
    <property type="match status" value="1"/>
</dbReference>
<dbReference type="EMBL" id="ACIL03000016">
    <property type="protein sequence ID" value="ESL02550.1"/>
    <property type="molecule type" value="Genomic_DNA"/>
</dbReference>
<dbReference type="InterPro" id="IPR050901">
    <property type="entry name" value="BP-dep_ABC_trans_perm"/>
</dbReference>
<evidence type="ECO:0000256" key="6">
    <source>
        <dbReference type="ARBA" id="ARBA00022692"/>
    </source>
</evidence>
<keyword evidence="5" id="KW-0762">Sugar transport</keyword>
<keyword evidence="8 9" id="KW-0472">Membrane</keyword>
<dbReference type="GO" id="GO:0005886">
    <property type="term" value="C:plasma membrane"/>
    <property type="evidence" value="ECO:0007669"/>
    <property type="project" value="UniProtKB-SubCell"/>
</dbReference>
<evidence type="ECO:0000256" key="7">
    <source>
        <dbReference type="ARBA" id="ARBA00022989"/>
    </source>
</evidence>
<proteinExistence type="inferred from homology"/>
<evidence type="ECO:0000256" key="2">
    <source>
        <dbReference type="ARBA" id="ARBA00009047"/>
    </source>
</evidence>
<feature type="transmembrane region" description="Helical" evidence="9">
    <location>
        <begin position="127"/>
        <end position="149"/>
    </location>
</feature>
<feature type="transmembrane region" description="Helical" evidence="9">
    <location>
        <begin position="164"/>
        <end position="186"/>
    </location>
</feature>
<dbReference type="AlphaFoldDB" id="V2Z6J5"/>
<sequence length="302" mass="33305">MKGLIMKKLKTAKNSKNTVPFNLSKEIKLLPGYIIIIAWILFTVVLLGWVVAASLSTTADIFSGDILSFKTGIHFENYVKAWVSSNVSVFFTNSLIYAVLSCLFLIIICAPYAYVLQRYEFFGRKTITSALAGTMGIPIIMVIIPLYTWVARTGVLGNAFSNRIVLIILFVAVKVPYTTTFLMAYFANISKAYEEAAAIDGCHPVKAFWKIVFPLAQGGVVTVTIFNFIAIWNEYFLSLLFVNSEKLRPVALGLFSMINGMKYSGDWSGLFASVIIVFIPTFVLYLGLSKKIIGGITGGVKG</sequence>
<evidence type="ECO:0000313" key="12">
    <source>
        <dbReference type="Proteomes" id="UP000018227"/>
    </source>
</evidence>
<dbReference type="PANTHER" id="PTHR32243:SF50">
    <property type="entry name" value="MALTOSE_MALTODEXTRIN TRANSPORT SYSTEM PERMEASE PROTEIN MALG"/>
    <property type="match status" value="1"/>
</dbReference>
<feature type="transmembrane region" description="Helical" evidence="9">
    <location>
        <begin position="267"/>
        <end position="288"/>
    </location>
</feature>
<keyword evidence="6 9" id="KW-0812">Transmembrane</keyword>
<dbReference type="STRING" id="592026.GCWU0000282_002686"/>
<dbReference type="Pfam" id="PF00528">
    <property type="entry name" value="BPD_transp_1"/>
    <property type="match status" value="1"/>
</dbReference>
<evidence type="ECO:0000256" key="4">
    <source>
        <dbReference type="ARBA" id="ARBA00022475"/>
    </source>
</evidence>
<feature type="transmembrane region" description="Helical" evidence="9">
    <location>
        <begin position="95"/>
        <end position="115"/>
    </location>
</feature>
<keyword evidence="3 9" id="KW-0813">Transport</keyword>
<keyword evidence="12" id="KW-1185">Reference proteome</keyword>
<evidence type="ECO:0000256" key="8">
    <source>
        <dbReference type="ARBA" id="ARBA00023136"/>
    </source>
</evidence>
<dbReference type="InterPro" id="IPR035906">
    <property type="entry name" value="MetI-like_sf"/>
</dbReference>
<evidence type="ECO:0000256" key="5">
    <source>
        <dbReference type="ARBA" id="ARBA00022597"/>
    </source>
</evidence>
<dbReference type="Proteomes" id="UP000018227">
    <property type="component" value="Unassembled WGS sequence"/>
</dbReference>
<dbReference type="GO" id="GO:0055085">
    <property type="term" value="P:transmembrane transport"/>
    <property type="evidence" value="ECO:0007669"/>
    <property type="project" value="InterPro"/>
</dbReference>
<feature type="transmembrane region" description="Helical" evidence="9">
    <location>
        <begin position="207"/>
        <end position="232"/>
    </location>
</feature>
<name>V2Z6J5_9FIRM</name>
<dbReference type="HOGENOM" id="CLU_016047_1_2_9"/>
<dbReference type="InterPro" id="IPR000515">
    <property type="entry name" value="MetI-like"/>
</dbReference>
<organism evidence="11 12">
    <name type="scientific">Catonella morbi ATCC 51271</name>
    <dbReference type="NCBI Taxonomy" id="592026"/>
    <lineage>
        <taxon>Bacteria</taxon>
        <taxon>Bacillati</taxon>
        <taxon>Bacillota</taxon>
        <taxon>Clostridia</taxon>
        <taxon>Lachnospirales</taxon>
        <taxon>Lachnospiraceae</taxon>
        <taxon>Catonella</taxon>
    </lineage>
</organism>
<comment type="similarity">
    <text evidence="2">Belongs to the binding-protein-dependent transport system permease family. MalFG subfamily.</text>
</comment>
<keyword evidence="7 9" id="KW-1133">Transmembrane helix</keyword>
<gene>
    <name evidence="11" type="ORF">GCWU0000282_002686</name>
</gene>
<evidence type="ECO:0000313" key="11">
    <source>
        <dbReference type="EMBL" id="ESL02550.1"/>
    </source>
</evidence>
<dbReference type="PANTHER" id="PTHR32243">
    <property type="entry name" value="MALTOSE TRANSPORT SYSTEM PERMEASE-RELATED"/>
    <property type="match status" value="1"/>
</dbReference>
<comment type="caution">
    <text evidence="11">The sequence shown here is derived from an EMBL/GenBank/DDBJ whole genome shotgun (WGS) entry which is preliminary data.</text>
</comment>
<keyword evidence="4" id="KW-1003">Cell membrane</keyword>
<evidence type="ECO:0000256" key="3">
    <source>
        <dbReference type="ARBA" id="ARBA00022448"/>
    </source>
</evidence>
<comment type="subcellular location">
    <subcellularLocation>
        <location evidence="1 9">Cell membrane</location>
        <topology evidence="1 9">Multi-pass membrane protein</topology>
    </subcellularLocation>
</comment>
<dbReference type="SUPFAM" id="SSF161098">
    <property type="entry name" value="MetI-like"/>
    <property type="match status" value="1"/>
</dbReference>
<dbReference type="PROSITE" id="PS50928">
    <property type="entry name" value="ABC_TM1"/>
    <property type="match status" value="1"/>
</dbReference>
<accession>V2Z6J5</accession>
<feature type="domain" description="ABC transmembrane type-1" evidence="10">
    <location>
        <begin position="91"/>
        <end position="288"/>
    </location>
</feature>
<evidence type="ECO:0000256" key="9">
    <source>
        <dbReference type="RuleBase" id="RU363032"/>
    </source>
</evidence>
<dbReference type="CDD" id="cd06261">
    <property type="entry name" value="TM_PBP2"/>
    <property type="match status" value="1"/>
</dbReference>
<reference evidence="11 12" key="1">
    <citation type="submission" date="2013-06" db="EMBL/GenBank/DDBJ databases">
        <authorList>
            <person name="Weinstock G."/>
            <person name="Sodergren E."/>
            <person name="Clifton S."/>
            <person name="Fulton L."/>
            <person name="Fulton B."/>
            <person name="Courtney L."/>
            <person name="Fronick C."/>
            <person name="Harrison M."/>
            <person name="Strong C."/>
            <person name="Farmer C."/>
            <person name="Delahaunty K."/>
            <person name="Markovic C."/>
            <person name="Hall O."/>
            <person name="Minx P."/>
            <person name="Tomlinson C."/>
            <person name="Mitreva M."/>
            <person name="Nelson J."/>
            <person name="Hou S."/>
            <person name="Wollam A."/>
            <person name="Pepin K.H."/>
            <person name="Johnson M."/>
            <person name="Bhonagiri V."/>
            <person name="Nash W.E."/>
            <person name="Warren W."/>
            <person name="Chinwalla A."/>
            <person name="Mardis E.R."/>
            <person name="Wilson R.K."/>
        </authorList>
    </citation>
    <scope>NUCLEOTIDE SEQUENCE [LARGE SCALE GENOMIC DNA]</scope>
    <source>
        <strain evidence="11 12">ATCC 51271</strain>
    </source>
</reference>
<feature type="transmembrane region" description="Helical" evidence="9">
    <location>
        <begin position="30"/>
        <end position="52"/>
    </location>
</feature>
<evidence type="ECO:0000259" key="10">
    <source>
        <dbReference type="PROSITE" id="PS50928"/>
    </source>
</evidence>
<evidence type="ECO:0000256" key="1">
    <source>
        <dbReference type="ARBA" id="ARBA00004651"/>
    </source>
</evidence>
<protein>
    <submittedName>
        <fullName evidence="11">ABC transporter, permease protein</fullName>
    </submittedName>
</protein>